<feature type="compositionally biased region" description="Polar residues" evidence="1">
    <location>
        <begin position="115"/>
        <end position="124"/>
    </location>
</feature>
<dbReference type="AlphaFoldDB" id="A0A1X2IHF6"/>
<feature type="compositionally biased region" description="Polar residues" evidence="1">
    <location>
        <begin position="38"/>
        <end position="49"/>
    </location>
</feature>
<protein>
    <submittedName>
        <fullName evidence="2">Uncharacterized protein</fullName>
    </submittedName>
</protein>
<reference evidence="2 3" key="1">
    <citation type="submission" date="2016-07" db="EMBL/GenBank/DDBJ databases">
        <title>Pervasive Adenine N6-methylation of Active Genes in Fungi.</title>
        <authorList>
            <consortium name="DOE Joint Genome Institute"/>
            <person name="Mondo S.J."/>
            <person name="Dannebaum R.O."/>
            <person name="Kuo R.C."/>
            <person name="Labutti K."/>
            <person name="Haridas S."/>
            <person name="Kuo A."/>
            <person name="Salamov A."/>
            <person name="Ahrendt S.R."/>
            <person name="Lipzen A."/>
            <person name="Sullivan W."/>
            <person name="Andreopoulos W.B."/>
            <person name="Clum A."/>
            <person name="Lindquist E."/>
            <person name="Daum C."/>
            <person name="Ramamoorthy G.K."/>
            <person name="Gryganskyi A."/>
            <person name="Culley D."/>
            <person name="Magnuson J.K."/>
            <person name="James T.Y."/>
            <person name="O'Malley M.A."/>
            <person name="Stajich J.E."/>
            <person name="Spatafora J.W."/>
            <person name="Visel A."/>
            <person name="Grigoriev I.V."/>
        </authorList>
    </citation>
    <scope>NUCLEOTIDE SEQUENCE [LARGE SCALE GENOMIC DNA]</scope>
    <source>
        <strain evidence="2 3">NRRL 1336</strain>
    </source>
</reference>
<gene>
    <name evidence="2" type="ORF">BCR42DRAFT_415387</name>
</gene>
<evidence type="ECO:0000313" key="2">
    <source>
        <dbReference type="EMBL" id="ORZ16584.1"/>
    </source>
</evidence>
<feature type="region of interest" description="Disordered" evidence="1">
    <location>
        <begin position="38"/>
        <end position="138"/>
    </location>
</feature>
<feature type="region of interest" description="Disordered" evidence="1">
    <location>
        <begin position="298"/>
        <end position="325"/>
    </location>
</feature>
<feature type="compositionally biased region" description="Low complexity" evidence="1">
    <location>
        <begin position="100"/>
        <end position="114"/>
    </location>
</feature>
<name>A0A1X2IHF6_9FUNG</name>
<feature type="compositionally biased region" description="Polar residues" evidence="1">
    <location>
        <begin position="75"/>
        <end position="99"/>
    </location>
</feature>
<evidence type="ECO:0000313" key="3">
    <source>
        <dbReference type="Proteomes" id="UP000193560"/>
    </source>
</evidence>
<feature type="compositionally biased region" description="Polar residues" evidence="1">
    <location>
        <begin position="198"/>
        <end position="208"/>
    </location>
</feature>
<dbReference type="EMBL" id="MCGE01000011">
    <property type="protein sequence ID" value="ORZ16584.1"/>
    <property type="molecule type" value="Genomic_DNA"/>
</dbReference>
<keyword evidence="3" id="KW-1185">Reference proteome</keyword>
<proteinExistence type="predicted"/>
<feature type="compositionally biased region" description="Low complexity" evidence="1">
    <location>
        <begin position="212"/>
        <end position="225"/>
    </location>
</feature>
<sequence>MEHHVPLSLSLDGKFDSNFADDLISQFDVKRGLLYTLSDTDSGNVSQTVDDNNKNNDSNDDDDIPITTPLVPVSRTVQSEDGNDHGSNLNSDTHSVVTVSSPPARHPQAPQPQSESLSQTQQPEKPSPHAPGVVPPPACLVQPQKEIATSSPYVKTNFLPPPPPPTTANQTRQLNRQNNNGLLRRSSTYLRQKFFSAAQATPSSTTKSHPIPNNTTNQQTPSNTSDDTATEVPVSENITANRIMENDRTANIPIDDNNTSTSPPLPCQYPPKPLSYCPVEPATDDHPRRTSFPTLASWRKKSMQDPRRQSEPTVTPIKGRRPFFF</sequence>
<feature type="region of interest" description="Disordered" evidence="1">
    <location>
        <begin position="197"/>
        <end position="232"/>
    </location>
</feature>
<accession>A0A1X2IHF6</accession>
<comment type="caution">
    <text evidence="2">The sequence shown here is derived from an EMBL/GenBank/DDBJ whole genome shotgun (WGS) entry which is preliminary data.</text>
</comment>
<dbReference type="OrthoDB" id="2290898at2759"/>
<feature type="region of interest" description="Disordered" evidence="1">
    <location>
        <begin position="153"/>
        <end position="172"/>
    </location>
</feature>
<organism evidence="2 3">
    <name type="scientific">Absidia repens</name>
    <dbReference type="NCBI Taxonomy" id="90262"/>
    <lineage>
        <taxon>Eukaryota</taxon>
        <taxon>Fungi</taxon>
        <taxon>Fungi incertae sedis</taxon>
        <taxon>Mucoromycota</taxon>
        <taxon>Mucoromycotina</taxon>
        <taxon>Mucoromycetes</taxon>
        <taxon>Mucorales</taxon>
        <taxon>Cunninghamellaceae</taxon>
        <taxon>Absidia</taxon>
    </lineage>
</organism>
<dbReference type="Proteomes" id="UP000193560">
    <property type="component" value="Unassembled WGS sequence"/>
</dbReference>
<evidence type="ECO:0000256" key="1">
    <source>
        <dbReference type="SAM" id="MobiDB-lite"/>
    </source>
</evidence>